<dbReference type="NCBIfam" id="TIGR00026">
    <property type="entry name" value="hi_GC_TIGR00026"/>
    <property type="match status" value="1"/>
</dbReference>
<proteinExistence type="predicted"/>
<dbReference type="Gene3D" id="2.30.110.10">
    <property type="entry name" value="Electron Transport, Fmn-binding Protein, Chain A"/>
    <property type="match status" value="1"/>
</dbReference>
<protein>
    <recommendedName>
        <fullName evidence="3">Nitroreductase</fullName>
    </recommendedName>
</protein>
<dbReference type="STRING" id="1790.A5645_25870"/>
<evidence type="ECO:0008006" key="3">
    <source>
        <dbReference type="Google" id="ProtNLM"/>
    </source>
</evidence>
<gene>
    <name evidence="1" type="ORF">A9X01_18610</name>
</gene>
<sequence>MLSHGAFRRLLKIYNVLTRRVSGTRISTVGLLTHVGRRSGRNYQTSVGVTGHGDGFLVPLTYGPGTDWYRNISAAGSGTLAWKGRTFTVEKPEIVSGPQPLRAWPTRSRIMLQLAGIDDFVWLHRRPQ</sequence>
<dbReference type="EMBL" id="LZKQ01000122">
    <property type="protein sequence ID" value="OBI85135.1"/>
    <property type="molecule type" value="Genomic_DNA"/>
</dbReference>
<evidence type="ECO:0000313" key="2">
    <source>
        <dbReference type="Proteomes" id="UP000093795"/>
    </source>
</evidence>
<evidence type="ECO:0000313" key="1">
    <source>
        <dbReference type="EMBL" id="OBI85135.1"/>
    </source>
</evidence>
<accession>A0A1A3CDU7</accession>
<dbReference type="Proteomes" id="UP000093795">
    <property type="component" value="Unassembled WGS sequence"/>
</dbReference>
<name>A0A1A3CDU7_MYCAS</name>
<reference evidence="1 2" key="1">
    <citation type="submission" date="2016-06" db="EMBL/GenBank/DDBJ databases">
        <authorList>
            <person name="Kjaerup R.B."/>
            <person name="Dalgaard T.S."/>
            <person name="Juul-Madsen H.R."/>
        </authorList>
    </citation>
    <scope>NUCLEOTIDE SEQUENCE [LARGE SCALE GENOMIC DNA]</scope>
    <source>
        <strain evidence="1 2">1081914.2</strain>
    </source>
</reference>
<comment type="caution">
    <text evidence="1">The sequence shown here is derived from an EMBL/GenBank/DDBJ whole genome shotgun (WGS) entry which is preliminary data.</text>
</comment>
<dbReference type="InterPro" id="IPR012349">
    <property type="entry name" value="Split_barrel_FMN-bd"/>
</dbReference>
<organism evidence="1 2">
    <name type="scientific">Mycobacterium asiaticum</name>
    <dbReference type="NCBI Taxonomy" id="1790"/>
    <lineage>
        <taxon>Bacteria</taxon>
        <taxon>Bacillati</taxon>
        <taxon>Actinomycetota</taxon>
        <taxon>Actinomycetes</taxon>
        <taxon>Mycobacteriales</taxon>
        <taxon>Mycobacteriaceae</taxon>
        <taxon>Mycobacterium</taxon>
    </lineage>
</organism>
<dbReference type="AlphaFoldDB" id="A0A1A3CDU7"/>
<dbReference type="InterPro" id="IPR004378">
    <property type="entry name" value="F420H2_quin_Rdtase"/>
</dbReference>
<dbReference type="Pfam" id="PF04075">
    <property type="entry name" value="F420H2_quin_red"/>
    <property type="match status" value="1"/>
</dbReference>
<dbReference type="GO" id="GO:0016491">
    <property type="term" value="F:oxidoreductase activity"/>
    <property type="evidence" value="ECO:0007669"/>
    <property type="project" value="InterPro"/>
</dbReference>